<dbReference type="Pfam" id="PF00248">
    <property type="entry name" value="Aldo_ket_red"/>
    <property type="match status" value="1"/>
</dbReference>
<evidence type="ECO:0000256" key="1">
    <source>
        <dbReference type="ARBA" id="ARBA00023002"/>
    </source>
</evidence>
<dbReference type="PANTHER" id="PTHR43364">
    <property type="entry name" value="NADH-SPECIFIC METHYLGLYOXAL REDUCTASE-RELATED"/>
    <property type="match status" value="1"/>
</dbReference>
<sequence length="347" mass="39501">MDKRPLGRTGLAVPNICLGTMTFGQQNTEREAHQMLDYAYERGVHFLDAAELYPIPPKPQTRGLTEQYIGSWMKARGNRDKIILATKVVGRTAMPWFRENGDTPCLDAANIDFALTRSLKTLGTDYIDLYQLHWPDRPREIFGFHTYKDFDISASTPFEDTLEALVKHVEAGRLRHIGISNETAWGTMKYLHLAEKNGWPRIASIQNVYSLVSRRFDYDLAEISLRENVGLLAYSPLAQGFLTGKYRNGARPEGARNTLFGRMERYESVDAERAFEACEDTARELGLTPEQFALKFVDSRPFTTSTIIGATTMKQLEKNIDAFEIDWSEDMDKAAHELHCKFRSPCP</sequence>
<evidence type="ECO:0000313" key="3">
    <source>
        <dbReference type="EMBL" id="HHL42242.1"/>
    </source>
</evidence>
<dbReference type="InterPro" id="IPR036812">
    <property type="entry name" value="NAD(P)_OxRdtase_dom_sf"/>
</dbReference>
<dbReference type="GO" id="GO:0016491">
    <property type="term" value="F:oxidoreductase activity"/>
    <property type="evidence" value="ECO:0007669"/>
    <property type="project" value="UniProtKB-KW"/>
</dbReference>
<dbReference type="EMBL" id="DRMJ01000062">
    <property type="protein sequence ID" value="HHL42242.1"/>
    <property type="molecule type" value="Genomic_DNA"/>
</dbReference>
<keyword evidence="1" id="KW-0560">Oxidoreductase</keyword>
<dbReference type="AlphaFoldDB" id="A0A7C5QV94"/>
<dbReference type="Proteomes" id="UP000885830">
    <property type="component" value="Unassembled WGS sequence"/>
</dbReference>
<comment type="caution">
    <text evidence="3">The sequence shown here is derived from an EMBL/GenBank/DDBJ whole genome shotgun (WGS) entry which is preliminary data.</text>
</comment>
<organism evidence="3">
    <name type="scientific">Hellea balneolensis</name>
    <dbReference type="NCBI Taxonomy" id="287478"/>
    <lineage>
        <taxon>Bacteria</taxon>
        <taxon>Pseudomonadati</taxon>
        <taxon>Pseudomonadota</taxon>
        <taxon>Alphaproteobacteria</taxon>
        <taxon>Maricaulales</taxon>
        <taxon>Robiginitomaculaceae</taxon>
        <taxon>Hellea</taxon>
    </lineage>
</organism>
<dbReference type="InterPro" id="IPR050523">
    <property type="entry name" value="AKR_Detox_Biosynth"/>
</dbReference>
<dbReference type="PRINTS" id="PR00069">
    <property type="entry name" value="ALDKETRDTASE"/>
</dbReference>
<dbReference type="SUPFAM" id="SSF51430">
    <property type="entry name" value="NAD(P)-linked oxidoreductase"/>
    <property type="match status" value="1"/>
</dbReference>
<name>A0A7C5QV94_9PROT</name>
<evidence type="ECO:0000259" key="2">
    <source>
        <dbReference type="Pfam" id="PF00248"/>
    </source>
</evidence>
<dbReference type="CDD" id="cd19094">
    <property type="entry name" value="AKR_Tas-like"/>
    <property type="match status" value="1"/>
</dbReference>
<protein>
    <submittedName>
        <fullName evidence="3">Aldo/keto reductase</fullName>
    </submittedName>
</protein>
<dbReference type="InterPro" id="IPR023210">
    <property type="entry name" value="NADP_OxRdtase_dom"/>
</dbReference>
<reference evidence="3" key="1">
    <citation type="journal article" date="2020" name="mSystems">
        <title>Genome- and Community-Level Interaction Insights into Carbon Utilization and Element Cycling Functions of Hydrothermarchaeota in Hydrothermal Sediment.</title>
        <authorList>
            <person name="Zhou Z."/>
            <person name="Liu Y."/>
            <person name="Xu W."/>
            <person name="Pan J."/>
            <person name="Luo Z.H."/>
            <person name="Li M."/>
        </authorList>
    </citation>
    <scope>NUCLEOTIDE SEQUENCE [LARGE SCALE GENOMIC DNA]</scope>
    <source>
        <strain evidence="3">HyVt-485</strain>
    </source>
</reference>
<proteinExistence type="predicted"/>
<feature type="domain" description="NADP-dependent oxidoreductase" evidence="2">
    <location>
        <begin position="15"/>
        <end position="331"/>
    </location>
</feature>
<accession>A0A7C5QV94</accession>
<dbReference type="PANTHER" id="PTHR43364:SF4">
    <property type="entry name" value="NAD(P)-LINKED OXIDOREDUCTASE SUPERFAMILY PROTEIN"/>
    <property type="match status" value="1"/>
</dbReference>
<gene>
    <name evidence="3" type="ORF">ENJ42_01370</name>
</gene>
<dbReference type="InterPro" id="IPR020471">
    <property type="entry name" value="AKR"/>
</dbReference>
<dbReference type="Gene3D" id="3.20.20.100">
    <property type="entry name" value="NADP-dependent oxidoreductase domain"/>
    <property type="match status" value="1"/>
</dbReference>